<dbReference type="SUPFAM" id="SSF52317">
    <property type="entry name" value="Class I glutamine amidotransferase-like"/>
    <property type="match status" value="1"/>
</dbReference>
<dbReference type="OrthoDB" id="543156at2759"/>
<dbReference type="RefSeq" id="XP_014539285.1">
    <property type="nucleotide sequence ID" value="XM_014683799.1"/>
</dbReference>
<dbReference type="AlphaFoldDB" id="A0A7D5UYZ9"/>
<protein>
    <submittedName>
        <fullName evidence="1">Uncharacterized protein</fullName>
    </submittedName>
</protein>
<gene>
    <name evidence="1" type="ORF">G6M90_00g080320</name>
</gene>
<organism evidence="1 2">
    <name type="scientific">Metarhizium brunneum</name>
    <dbReference type="NCBI Taxonomy" id="500148"/>
    <lineage>
        <taxon>Eukaryota</taxon>
        <taxon>Fungi</taxon>
        <taxon>Dikarya</taxon>
        <taxon>Ascomycota</taxon>
        <taxon>Pezizomycotina</taxon>
        <taxon>Sordariomycetes</taxon>
        <taxon>Hypocreomycetidae</taxon>
        <taxon>Hypocreales</taxon>
        <taxon>Clavicipitaceae</taxon>
        <taxon>Metarhizium</taxon>
    </lineage>
</organism>
<evidence type="ECO:0000313" key="2">
    <source>
        <dbReference type="Proteomes" id="UP000510686"/>
    </source>
</evidence>
<evidence type="ECO:0000313" key="1">
    <source>
        <dbReference type="EMBL" id="QLI70418.1"/>
    </source>
</evidence>
<dbReference type="KEGG" id="mbrn:26247926"/>
<name>A0A7D5UYZ9_9HYPO</name>
<dbReference type="InterPro" id="IPR029062">
    <property type="entry name" value="Class_I_gatase-like"/>
</dbReference>
<accession>A0A7D5UYZ9</accession>
<dbReference type="Gene3D" id="3.40.50.880">
    <property type="match status" value="1"/>
</dbReference>
<dbReference type="EMBL" id="CP058935">
    <property type="protein sequence ID" value="QLI70418.1"/>
    <property type="molecule type" value="Genomic_DNA"/>
</dbReference>
<dbReference type="GeneID" id="26247926"/>
<dbReference type="Proteomes" id="UP000510686">
    <property type="component" value="Chromosome 4"/>
</dbReference>
<keyword evidence="2" id="KW-1185">Reference proteome</keyword>
<sequence>MLARVNKLVPYNAEQESQKCGAKYSKATLPFVSYAVFDGNLATGQNPGSAKGTAKGAGVTPASEWYIFQLALKPLPPSGAIQFMAKVADVQQMAPRRHFIDGPHENRRLFLNIYVSEGPVPRAPLYGYSSPGTMSASISSMSSLPTELRLGRLSYSTDVKAAGAFQLSIQRPSLYTHRRVHV</sequence>
<proteinExistence type="predicted"/>
<reference evidence="1 2" key="1">
    <citation type="submission" date="2020-07" db="EMBL/GenBank/DDBJ databases">
        <title>Telomere length de novo assembly of all 7 chromosomes of the fungus, Metarhizium brunneum, using a novel assembly pipeline.</title>
        <authorList>
            <person name="Saud z."/>
            <person name="Kortsinoglou A."/>
            <person name="Kouvelis V.N."/>
            <person name="Butt T.M."/>
        </authorList>
    </citation>
    <scope>NUCLEOTIDE SEQUENCE [LARGE SCALE GENOMIC DNA]</scope>
    <source>
        <strain evidence="1 2">4556</strain>
    </source>
</reference>